<dbReference type="EMBL" id="LJUJ01000001">
    <property type="protein sequence ID" value="KPK64832.1"/>
    <property type="molecule type" value="Genomic_DNA"/>
</dbReference>
<dbReference type="AlphaFoldDB" id="A0A0S8FVX5"/>
<evidence type="ECO:0008006" key="3">
    <source>
        <dbReference type="Google" id="ProtNLM"/>
    </source>
</evidence>
<name>A0A0S8FVX5_UNCW3</name>
<evidence type="ECO:0000313" key="2">
    <source>
        <dbReference type="Proteomes" id="UP000051373"/>
    </source>
</evidence>
<organism evidence="1 2">
    <name type="scientific">candidate division WOR_3 bacterium SM23_42</name>
    <dbReference type="NCBI Taxonomy" id="1703779"/>
    <lineage>
        <taxon>Bacteria</taxon>
        <taxon>Bacteria division WOR-3</taxon>
    </lineage>
</organism>
<dbReference type="Proteomes" id="UP000051373">
    <property type="component" value="Unassembled WGS sequence"/>
</dbReference>
<reference evidence="1 2" key="1">
    <citation type="journal article" date="2015" name="Microbiome">
        <title>Genomic resolution of linkages in carbon, nitrogen, and sulfur cycling among widespread estuary sediment bacteria.</title>
        <authorList>
            <person name="Baker B.J."/>
            <person name="Lazar C.S."/>
            <person name="Teske A.P."/>
            <person name="Dick G.J."/>
        </authorList>
    </citation>
    <scope>NUCLEOTIDE SEQUENCE [LARGE SCALE GENOMIC DNA]</scope>
    <source>
        <strain evidence="1">SM23_42</strain>
    </source>
</reference>
<gene>
    <name evidence="1" type="ORF">AMJ83_01250</name>
</gene>
<evidence type="ECO:0000313" key="1">
    <source>
        <dbReference type="EMBL" id="KPK64832.1"/>
    </source>
</evidence>
<comment type="caution">
    <text evidence="1">The sequence shown here is derived from an EMBL/GenBank/DDBJ whole genome shotgun (WGS) entry which is preliminary data.</text>
</comment>
<dbReference type="STRING" id="1703779.AMJ83_01250"/>
<proteinExistence type="predicted"/>
<protein>
    <recommendedName>
        <fullName evidence="3">Bacterial surface antigen (D15) domain-containing protein</fullName>
    </recommendedName>
</protein>
<accession>A0A0S8FVX5</accession>
<sequence>MFSVNGIGEDLSVFRTPFVASDELTRIKFSFYPEFNVLYSDGDYRGMFWSNPLNFSISVPVTRGFTLMVGNCERFNQAFDIYSEDSLLQVHFFGEGGIEDIYLLLSKNFGIGELAVSGSYLFGNSWEIWTYNMANHSLVDTFTYKYEGRVFSAGFRHKLFSVAYEGFGTVEATQADVDNDTTFDLPERLSLGITPQIGPWHAEFMYEHSFGSEDAVSPNRFMVGVRRGVYGFAYRFNPWYIDGVHEHGLNIDASLRLRGVGSASLGLYLRYRNREDLREFQIVPSVHLVLYEIFTRRRK</sequence>